<sequence>MPPNPCPGPSLHPLSSPAAPAAHDSLEEPSMPQQRPPPRSPRWSGPEGGDFRQQVEAPCLPQQLHGLQHTPVHAFDLRQTPVRPQRNLRESLPLKSGPVIALPGLTNPAGLRRCLGGSNKTMDRVMGLACLGTTDATREAMMVPQPVHEEENGVIKGRLPNPLRPS</sequence>
<gene>
    <name evidence="2" type="ORF">NDU88_007458</name>
</gene>
<feature type="compositionally biased region" description="Pro residues" evidence="1">
    <location>
        <begin position="1"/>
        <end position="10"/>
    </location>
</feature>
<name>A0AAV7QRS1_PLEWA</name>
<feature type="region of interest" description="Disordered" evidence="1">
    <location>
        <begin position="1"/>
        <end position="53"/>
    </location>
</feature>
<dbReference type="Proteomes" id="UP001066276">
    <property type="component" value="Chromosome 6"/>
</dbReference>
<evidence type="ECO:0000256" key="1">
    <source>
        <dbReference type="SAM" id="MobiDB-lite"/>
    </source>
</evidence>
<dbReference type="EMBL" id="JANPWB010000010">
    <property type="protein sequence ID" value="KAJ1141123.1"/>
    <property type="molecule type" value="Genomic_DNA"/>
</dbReference>
<evidence type="ECO:0000313" key="3">
    <source>
        <dbReference type="Proteomes" id="UP001066276"/>
    </source>
</evidence>
<protein>
    <submittedName>
        <fullName evidence="2">Uncharacterized protein</fullName>
    </submittedName>
</protein>
<reference evidence="2" key="1">
    <citation type="journal article" date="2022" name="bioRxiv">
        <title>Sequencing and chromosome-scale assembly of the giantPleurodeles waltlgenome.</title>
        <authorList>
            <person name="Brown T."/>
            <person name="Elewa A."/>
            <person name="Iarovenko S."/>
            <person name="Subramanian E."/>
            <person name="Araus A.J."/>
            <person name="Petzold A."/>
            <person name="Susuki M."/>
            <person name="Suzuki K.-i.T."/>
            <person name="Hayashi T."/>
            <person name="Toyoda A."/>
            <person name="Oliveira C."/>
            <person name="Osipova E."/>
            <person name="Leigh N.D."/>
            <person name="Simon A."/>
            <person name="Yun M.H."/>
        </authorList>
    </citation>
    <scope>NUCLEOTIDE SEQUENCE</scope>
    <source>
        <strain evidence="2">20211129_DDA</strain>
        <tissue evidence="2">Liver</tissue>
    </source>
</reference>
<evidence type="ECO:0000313" key="2">
    <source>
        <dbReference type="EMBL" id="KAJ1141123.1"/>
    </source>
</evidence>
<proteinExistence type="predicted"/>
<organism evidence="2 3">
    <name type="scientific">Pleurodeles waltl</name>
    <name type="common">Iberian ribbed newt</name>
    <dbReference type="NCBI Taxonomy" id="8319"/>
    <lineage>
        <taxon>Eukaryota</taxon>
        <taxon>Metazoa</taxon>
        <taxon>Chordata</taxon>
        <taxon>Craniata</taxon>
        <taxon>Vertebrata</taxon>
        <taxon>Euteleostomi</taxon>
        <taxon>Amphibia</taxon>
        <taxon>Batrachia</taxon>
        <taxon>Caudata</taxon>
        <taxon>Salamandroidea</taxon>
        <taxon>Salamandridae</taxon>
        <taxon>Pleurodelinae</taxon>
        <taxon>Pleurodeles</taxon>
    </lineage>
</organism>
<comment type="caution">
    <text evidence="2">The sequence shown here is derived from an EMBL/GenBank/DDBJ whole genome shotgun (WGS) entry which is preliminary data.</text>
</comment>
<dbReference type="AlphaFoldDB" id="A0AAV7QRS1"/>
<feature type="compositionally biased region" description="Low complexity" evidence="1">
    <location>
        <begin position="11"/>
        <end position="33"/>
    </location>
</feature>
<accession>A0AAV7QRS1</accession>
<keyword evidence="3" id="KW-1185">Reference proteome</keyword>